<evidence type="ECO:0000313" key="2">
    <source>
        <dbReference type="Proteomes" id="UP000518266"/>
    </source>
</evidence>
<accession>A0A7J5XXF2</accession>
<comment type="caution">
    <text evidence="1">The sequence shown here is derived from an EMBL/GenBank/DDBJ whole genome shotgun (WGS) entry which is preliminary data.</text>
</comment>
<dbReference type="AlphaFoldDB" id="A0A7J5XXF2"/>
<dbReference type="Proteomes" id="UP000518266">
    <property type="component" value="Unassembled WGS sequence"/>
</dbReference>
<organism evidence="1 2">
    <name type="scientific">Dissostichus mawsoni</name>
    <name type="common">Antarctic cod</name>
    <dbReference type="NCBI Taxonomy" id="36200"/>
    <lineage>
        <taxon>Eukaryota</taxon>
        <taxon>Metazoa</taxon>
        <taxon>Chordata</taxon>
        <taxon>Craniata</taxon>
        <taxon>Vertebrata</taxon>
        <taxon>Euteleostomi</taxon>
        <taxon>Actinopterygii</taxon>
        <taxon>Neopterygii</taxon>
        <taxon>Teleostei</taxon>
        <taxon>Neoteleostei</taxon>
        <taxon>Acanthomorphata</taxon>
        <taxon>Eupercaria</taxon>
        <taxon>Perciformes</taxon>
        <taxon>Notothenioidei</taxon>
        <taxon>Nototheniidae</taxon>
        <taxon>Dissostichus</taxon>
    </lineage>
</organism>
<dbReference type="EMBL" id="JAAKFY010000020">
    <property type="protein sequence ID" value="KAF3841189.1"/>
    <property type="molecule type" value="Genomic_DNA"/>
</dbReference>
<gene>
    <name evidence="1" type="ORF">F7725_007051</name>
</gene>
<keyword evidence="2" id="KW-1185">Reference proteome</keyword>
<reference evidence="1 2" key="1">
    <citation type="submission" date="2020-03" db="EMBL/GenBank/DDBJ databases">
        <title>Dissostichus mawsoni Genome sequencing and assembly.</title>
        <authorList>
            <person name="Park H."/>
        </authorList>
    </citation>
    <scope>NUCLEOTIDE SEQUENCE [LARGE SCALE GENOMIC DNA]</scope>
    <source>
        <strain evidence="1">DM0001</strain>
        <tissue evidence="1">Muscle</tissue>
    </source>
</reference>
<proteinExistence type="predicted"/>
<evidence type="ECO:0000313" key="1">
    <source>
        <dbReference type="EMBL" id="KAF3841189.1"/>
    </source>
</evidence>
<sequence length="155" mass="17300">MRSNIIWKESTLNSNCLLRELTKRSPTVLDLLFESEIRLHLSCSLKTFTIFCTGGGLVGCPAPPPLSPEAEAVIPHQDVAGRRAVEPYISHLDVSFHQTIPNHTDDVFRSHLQCGEVSSSMDGDNLSQDFVQSLHLLKGQVVEPLLCWKLHHPHL</sequence>
<name>A0A7J5XXF2_DISMA</name>
<protein>
    <submittedName>
        <fullName evidence="1">Uncharacterized protein</fullName>
    </submittedName>
</protein>